<evidence type="ECO:0000256" key="3">
    <source>
        <dbReference type="ARBA" id="ARBA00022806"/>
    </source>
</evidence>
<dbReference type="Proteomes" id="UP001057498">
    <property type="component" value="Chromosome"/>
</dbReference>
<dbReference type="SMART" id="SM00487">
    <property type="entry name" value="DEXDc"/>
    <property type="match status" value="1"/>
</dbReference>
<dbReference type="InterPro" id="IPR049730">
    <property type="entry name" value="SNF2/RAD54-like_C"/>
</dbReference>
<dbReference type="EMBL" id="AP025730">
    <property type="protein sequence ID" value="BDI05663.1"/>
    <property type="molecule type" value="Genomic_DNA"/>
</dbReference>
<dbReference type="InterPro" id="IPR027417">
    <property type="entry name" value="P-loop_NTPase"/>
</dbReference>
<dbReference type="InterPro" id="IPR038718">
    <property type="entry name" value="SNF2-like_sf"/>
</dbReference>
<dbReference type="SUPFAM" id="SSF52540">
    <property type="entry name" value="P-loop containing nucleoside triphosphate hydrolases"/>
    <property type="match status" value="1"/>
</dbReference>
<accession>A0ABM7YMH8</accession>
<dbReference type="Gene3D" id="3.40.50.10810">
    <property type="entry name" value="Tandem AAA-ATPase domain"/>
    <property type="match status" value="1"/>
</dbReference>
<dbReference type="SMART" id="SM00490">
    <property type="entry name" value="HELICc"/>
    <property type="match status" value="1"/>
</dbReference>
<proteinExistence type="predicted"/>
<dbReference type="Pfam" id="PF00271">
    <property type="entry name" value="Helicase_C"/>
    <property type="match status" value="1"/>
</dbReference>
<evidence type="ECO:0000256" key="2">
    <source>
        <dbReference type="ARBA" id="ARBA00022801"/>
    </source>
</evidence>
<dbReference type="RefSeq" id="WP_251969028.1">
    <property type="nucleotide sequence ID" value="NZ_AP025730.1"/>
</dbReference>
<evidence type="ECO:0000259" key="5">
    <source>
        <dbReference type="PROSITE" id="PS51192"/>
    </source>
</evidence>
<dbReference type="GO" id="GO:0004386">
    <property type="term" value="F:helicase activity"/>
    <property type="evidence" value="ECO:0007669"/>
    <property type="project" value="UniProtKB-KW"/>
</dbReference>
<keyword evidence="1" id="KW-0547">Nucleotide-binding</keyword>
<dbReference type="InterPro" id="IPR057342">
    <property type="entry name" value="DEXDc_RapA"/>
</dbReference>
<dbReference type="InterPro" id="IPR014001">
    <property type="entry name" value="Helicase_ATP-bd"/>
</dbReference>
<dbReference type="CDD" id="cd18793">
    <property type="entry name" value="SF2_C_SNF"/>
    <property type="match status" value="1"/>
</dbReference>
<reference evidence="7" key="1">
    <citation type="submission" date="2022-04" db="EMBL/GenBank/DDBJ databases">
        <title>Whole genome sequence of Sphaerotilus sp. FB-5.</title>
        <authorList>
            <person name="Takeda M."/>
            <person name="Narihara S."/>
            <person name="Akimoto M."/>
            <person name="Akimoto R."/>
            <person name="Nishiyashiki S."/>
            <person name="Murakami T."/>
        </authorList>
    </citation>
    <scope>NUCLEOTIDE SEQUENCE</scope>
    <source>
        <strain evidence="7">FB-5</strain>
    </source>
</reference>
<evidence type="ECO:0000256" key="1">
    <source>
        <dbReference type="ARBA" id="ARBA00022741"/>
    </source>
</evidence>
<gene>
    <name evidence="7" type="ORF">CATMQ487_26330</name>
</gene>
<dbReference type="InterPro" id="IPR000330">
    <property type="entry name" value="SNF2_N"/>
</dbReference>
<keyword evidence="8" id="KW-1185">Reference proteome</keyword>
<keyword evidence="2" id="KW-0378">Hydrolase</keyword>
<name>A0ABM7YMH8_9BURK</name>
<dbReference type="PROSITE" id="PS51194">
    <property type="entry name" value="HELICASE_CTER"/>
    <property type="match status" value="1"/>
</dbReference>
<feature type="domain" description="Helicase C-terminal" evidence="6">
    <location>
        <begin position="477"/>
        <end position="639"/>
    </location>
</feature>
<dbReference type="Pfam" id="PF00176">
    <property type="entry name" value="SNF2-rel_dom"/>
    <property type="match status" value="1"/>
</dbReference>
<protein>
    <submittedName>
        <fullName evidence="7">ATP-dependent helicase HepA</fullName>
    </submittedName>
</protein>
<dbReference type="PROSITE" id="PS51192">
    <property type="entry name" value="HELICASE_ATP_BIND_1"/>
    <property type="match status" value="1"/>
</dbReference>
<dbReference type="PANTHER" id="PTHR45766:SF6">
    <property type="entry name" value="SWI_SNF-RELATED MATRIX-ASSOCIATED ACTIN-DEPENDENT REGULATOR OF CHROMATIN SUBFAMILY A-LIKE PROTEIN 1"/>
    <property type="match status" value="1"/>
</dbReference>
<evidence type="ECO:0000256" key="4">
    <source>
        <dbReference type="ARBA" id="ARBA00022840"/>
    </source>
</evidence>
<dbReference type="Gene3D" id="3.40.50.300">
    <property type="entry name" value="P-loop containing nucleotide triphosphate hydrolases"/>
    <property type="match status" value="1"/>
</dbReference>
<dbReference type="CDD" id="cd18011">
    <property type="entry name" value="DEXDc_RapA"/>
    <property type="match status" value="1"/>
</dbReference>
<evidence type="ECO:0000313" key="8">
    <source>
        <dbReference type="Proteomes" id="UP001057498"/>
    </source>
</evidence>
<sequence length="952" mass="104929">MTTTATEFQPGNLVRARGREWVVQSDTRLSDGASALRLRPLGGSDDDVITLLPELEEFSPVEPATFEKPNPAQAGNHAAALLLRDALRLKLRSGAGPFRSFGNIAVEPRAYQLVPLLMALRLPTVRLLIGDDVGIGKTIEASLIVRELMDRGEIQRLAVLCPPHLVEQWQGELQLRFNLPAVALTAASASRLERQLPHGVGLFDHHPVVVVSLDYIKSERHREHFLSIAPECIVVDEAHTCAASGAGKQLRFELLQRLAGNADRHLLLLTATPHSGDEVAFFNLLSLLNPVFAELQHRTSKDDPLREQLALHFVQRRRKDIVEWQTATQDGHGFPRRMKTEVTYRLSGAWGGFFDDVQAYCRELAETVERSGDAGGARLIWYATLALLRCVASSPAAAAKALNTRLEGHLGLGEDGDDSEEDAALADLQDGGAEDLSSLDLEPAAQLQAETGAQRLQALIATAERLSGAAGDPKLAALVAHVADLLKDGYAPVVFCRYVATANYVAAELRKHFPKALVDAVTGELVPEERRERVNRMGEADKDTGRVLVATDCLSEGINLQHLFTAVVHYDLAWNPTRHEQREGRVDRYGQRATEVRCTMLYGQDNPVDGFVLKVILRKGDAIQKELGVLVPMPEDRPRINQALVKAALMRRSTSSNSSPQQAFDFGEPEQLLAPLQTRWQDALDKARSNRTVFAQRAIRPAEVLPEWHKQQEALGSQADVQRFLASACARLNAPLEAYRGQHRLHPQHLPEPLRLRLADEGLVPEGSSKPLLLDTTELHRSHPLVSVLAEYLIETSLQGESTLAARSAATVTASVDRVTTVVLLRLRHQLAYQRKQLSFQMLAEECVALAIRGRQNPEWLTGPEAARLLESTPAGNLPREAAEREVTRALAALQAETPRLEELARQRAAELLQDHERVRKATERRGGGQHHVQPCLPVDVVGVYVLLPDAV</sequence>
<feature type="domain" description="Helicase ATP-binding" evidence="5">
    <location>
        <begin position="118"/>
        <end position="291"/>
    </location>
</feature>
<keyword evidence="4" id="KW-0067">ATP-binding</keyword>
<dbReference type="InterPro" id="IPR001650">
    <property type="entry name" value="Helicase_C-like"/>
</dbReference>
<evidence type="ECO:0000259" key="6">
    <source>
        <dbReference type="PROSITE" id="PS51194"/>
    </source>
</evidence>
<dbReference type="PANTHER" id="PTHR45766">
    <property type="entry name" value="DNA ANNEALING HELICASE AND ENDONUCLEASE ZRANB3 FAMILY MEMBER"/>
    <property type="match status" value="1"/>
</dbReference>
<evidence type="ECO:0000313" key="7">
    <source>
        <dbReference type="EMBL" id="BDI05663.1"/>
    </source>
</evidence>
<organism evidence="7 8">
    <name type="scientific">Sphaerotilus microaerophilus</name>
    <dbReference type="NCBI Taxonomy" id="2914710"/>
    <lineage>
        <taxon>Bacteria</taxon>
        <taxon>Pseudomonadati</taxon>
        <taxon>Pseudomonadota</taxon>
        <taxon>Betaproteobacteria</taxon>
        <taxon>Burkholderiales</taxon>
        <taxon>Sphaerotilaceae</taxon>
        <taxon>Sphaerotilus</taxon>
    </lineage>
</organism>
<keyword evidence="3 7" id="KW-0347">Helicase</keyword>